<evidence type="ECO:0000256" key="15">
    <source>
        <dbReference type="ARBA" id="ARBA00023136"/>
    </source>
</evidence>
<dbReference type="EC" id="2.7.7.41" evidence="6"/>
<evidence type="ECO:0000256" key="13">
    <source>
        <dbReference type="ARBA" id="ARBA00022989"/>
    </source>
</evidence>
<evidence type="ECO:0000313" key="25">
    <source>
        <dbReference type="EMBL" id="QPZ99910.1"/>
    </source>
</evidence>
<evidence type="ECO:0000256" key="17">
    <source>
        <dbReference type="ARBA" id="ARBA00023264"/>
    </source>
</evidence>
<evidence type="ECO:0000256" key="18">
    <source>
        <dbReference type="ARBA" id="ARBA00029893"/>
    </source>
</evidence>
<evidence type="ECO:0000256" key="24">
    <source>
        <dbReference type="SAM" id="Phobius"/>
    </source>
</evidence>
<name>A0A7T3RB97_9SPIR</name>
<evidence type="ECO:0000256" key="22">
    <source>
        <dbReference type="ARBA" id="ARBA00032743"/>
    </source>
</evidence>
<keyword evidence="26" id="KW-1185">Reference proteome</keyword>
<keyword evidence="16" id="KW-0594">Phospholipid biosynthesis</keyword>
<dbReference type="Pfam" id="PF01148">
    <property type="entry name" value="CTP_transf_1"/>
    <property type="match status" value="1"/>
</dbReference>
<evidence type="ECO:0000256" key="12">
    <source>
        <dbReference type="ARBA" id="ARBA00022695"/>
    </source>
</evidence>
<feature type="transmembrane region" description="Helical" evidence="24">
    <location>
        <begin position="33"/>
        <end position="50"/>
    </location>
</feature>
<dbReference type="GO" id="GO:0016024">
    <property type="term" value="P:CDP-diacylglycerol biosynthetic process"/>
    <property type="evidence" value="ECO:0007669"/>
    <property type="project" value="TreeGrafter"/>
</dbReference>
<comment type="pathway">
    <text evidence="3">Phospholipid metabolism; CDP-diacylglycerol biosynthesis; CDP-diacylglycerol from sn-glycerol 3-phosphate: step 3/3.</text>
</comment>
<evidence type="ECO:0000256" key="1">
    <source>
        <dbReference type="ARBA" id="ARBA00001698"/>
    </source>
</evidence>
<feature type="transmembrane region" description="Helical" evidence="24">
    <location>
        <begin position="62"/>
        <end position="82"/>
    </location>
</feature>
<dbReference type="PANTHER" id="PTHR46382:SF1">
    <property type="entry name" value="PHOSPHATIDATE CYTIDYLYLTRANSFERASE"/>
    <property type="match status" value="1"/>
</dbReference>
<keyword evidence="15 24" id="KW-0472">Membrane</keyword>
<evidence type="ECO:0000256" key="20">
    <source>
        <dbReference type="ARBA" id="ARBA00032253"/>
    </source>
</evidence>
<gene>
    <name evidence="25" type="ORF">IWA51_06360</name>
</gene>
<reference evidence="25 26" key="1">
    <citation type="submission" date="2020-11" db="EMBL/GenBank/DDBJ databases">
        <title>Treponema Peruensis nv. sp., first commensal Treponema isolated from human feces.</title>
        <authorList>
            <person name="Belkhou C."/>
            <person name="Raes J."/>
        </authorList>
    </citation>
    <scope>NUCLEOTIDE SEQUENCE [LARGE SCALE GENOMIC DNA]</scope>
    <source>
        <strain evidence="25 26">RCC2812</strain>
    </source>
</reference>
<comment type="similarity">
    <text evidence="5">Belongs to the CDS family.</text>
</comment>
<evidence type="ECO:0000256" key="9">
    <source>
        <dbReference type="ARBA" id="ARBA00022516"/>
    </source>
</evidence>
<evidence type="ECO:0000256" key="3">
    <source>
        <dbReference type="ARBA" id="ARBA00005119"/>
    </source>
</evidence>
<evidence type="ECO:0000256" key="19">
    <source>
        <dbReference type="ARBA" id="ARBA00031825"/>
    </source>
</evidence>
<keyword evidence="13 24" id="KW-1133">Transmembrane helix</keyword>
<evidence type="ECO:0000256" key="14">
    <source>
        <dbReference type="ARBA" id="ARBA00023098"/>
    </source>
</evidence>
<evidence type="ECO:0000256" key="10">
    <source>
        <dbReference type="ARBA" id="ARBA00022679"/>
    </source>
</evidence>
<keyword evidence="11 24" id="KW-0812">Transmembrane</keyword>
<dbReference type="PANTHER" id="PTHR46382">
    <property type="entry name" value="PHOSPHATIDATE CYTIDYLYLTRANSFERASE"/>
    <property type="match status" value="1"/>
</dbReference>
<dbReference type="GO" id="GO:0004605">
    <property type="term" value="F:phosphatidate cytidylyltransferase activity"/>
    <property type="evidence" value="ECO:0007669"/>
    <property type="project" value="UniProtKB-EC"/>
</dbReference>
<evidence type="ECO:0000256" key="8">
    <source>
        <dbReference type="ARBA" id="ARBA00022475"/>
    </source>
</evidence>
<keyword evidence="9" id="KW-0444">Lipid biosynthesis</keyword>
<evidence type="ECO:0000256" key="11">
    <source>
        <dbReference type="ARBA" id="ARBA00022692"/>
    </source>
</evidence>
<feature type="transmembrane region" description="Helical" evidence="24">
    <location>
        <begin position="154"/>
        <end position="176"/>
    </location>
</feature>
<keyword evidence="10 25" id="KW-0808">Transferase</keyword>
<comment type="subcellular location">
    <subcellularLocation>
        <location evidence="2">Cell membrane</location>
        <topology evidence="2">Multi-pass membrane protein</topology>
    </subcellularLocation>
</comment>
<keyword evidence="14" id="KW-0443">Lipid metabolism</keyword>
<evidence type="ECO:0000256" key="5">
    <source>
        <dbReference type="ARBA" id="ARBA00010185"/>
    </source>
</evidence>
<feature type="transmembrane region" description="Helical" evidence="24">
    <location>
        <begin position="196"/>
        <end position="217"/>
    </location>
</feature>
<evidence type="ECO:0000256" key="7">
    <source>
        <dbReference type="ARBA" id="ARBA00019373"/>
    </source>
</evidence>
<dbReference type="GO" id="GO:0005886">
    <property type="term" value="C:plasma membrane"/>
    <property type="evidence" value="ECO:0007669"/>
    <property type="project" value="UniProtKB-SubCell"/>
</dbReference>
<feature type="transmembrane region" description="Helical" evidence="24">
    <location>
        <begin position="124"/>
        <end position="142"/>
    </location>
</feature>
<organism evidence="25 26">
    <name type="scientific">Treponema peruense</name>
    <dbReference type="NCBI Taxonomy" id="2787628"/>
    <lineage>
        <taxon>Bacteria</taxon>
        <taxon>Pseudomonadati</taxon>
        <taxon>Spirochaetota</taxon>
        <taxon>Spirochaetia</taxon>
        <taxon>Spirochaetales</taxon>
        <taxon>Treponemataceae</taxon>
        <taxon>Treponema</taxon>
    </lineage>
</organism>
<keyword evidence="17" id="KW-1208">Phospholipid metabolism</keyword>
<dbReference type="Proteomes" id="UP000595224">
    <property type="component" value="Chromosome"/>
</dbReference>
<feature type="transmembrane region" description="Helical" evidence="24">
    <location>
        <begin position="94"/>
        <end position="112"/>
    </location>
</feature>
<keyword evidence="8" id="KW-1003">Cell membrane</keyword>
<comment type="pathway">
    <text evidence="4">Lipid metabolism.</text>
</comment>
<protein>
    <recommendedName>
        <fullName evidence="7">Phosphatidate cytidylyltransferase</fullName>
        <ecNumber evidence="6">2.7.7.41</ecNumber>
    </recommendedName>
    <alternativeName>
        <fullName evidence="20">CDP-DAG synthase</fullName>
    </alternativeName>
    <alternativeName>
        <fullName evidence="22">CDP-DG synthase</fullName>
    </alternativeName>
    <alternativeName>
        <fullName evidence="18">CDP-diacylglycerol synthase</fullName>
    </alternativeName>
    <alternativeName>
        <fullName evidence="21">CDP-diglyceride pyrophosphorylase</fullName>
    </alternativeName>
    <alternativeName>
        <fullName evidence="23">CDP-diglyceride synthase</fullName>
    </alternativeName>
    <alternativeName>
        <fullName evidence="19">CTP:phosphatidate cytidylyltransferase</fullName>
    </alternativeName>
</protein>
<dbReference type="AlphaFoldDB" id="A0A7T3RB97"/>
<evidence type="ECO:0000256" key="16">
    <source>
        <dbReference type="ARBA" id="ARBA00023209"/>
    </source>
</evidence>
<dbReference type="RefSeq" id="WP_177527985.1">
    <property type="nucleotide sequence ID" value="NZ_CBCSHE010000003.1"/>
</dbReference>
<dbReference type="KEGG" id="tper:IWA51_06360"/>
<accession>A0A7T3RB97</accession>
<sequence length="292" mass="31693">MNKILSRLFVFFVGIPLVILIVCLPYFNHLALHVLICAITFIAATELYDIYKINHPLLSKKLIVGCSVFIPVIGMIYAVLPAVTGKSFPVGQEIITYALIVDFLLLLFSEVITAKTFETSNTRIASSVFIVLYSGYIITFISRMTVIEIGGNNITTPLVSVFLLMVFMCDSLAWLFGVLLGKNNRGVVKASPNKSVMGFIGGFAGSIAAGVLGYILWPNIFHGSILKIIFMGICIAFSSIVGDLTESIFKRSAGVKDSGHVIPGRGGVLDSIDSILMSAPVFYLMISILYGI</sequence>
<evidence type="ECO:0000256" key="6">
    <source>
        <dbReference type="ARBA" id="ARBA00012487"/>
    </source>
</evidence>
<feature type="transmembrane region" description="Helical" evidence="24">
    <location>
        <begin position="223"/>
        <end position="242"/>
    </location>
</feature>
<proteinExistence type="inferred from homology"/>
<feature type="transmembrane region" description="Helical" evidence="24">
    <location>
        <begin position="7"/>
        <end position="27"/>
    </location>
</feature>
<evidence type="ECO:0000256" key="2">
    <source>
        <dbReference type="ARBA" id="ARBA00004651"/>
    </source>
</evidence>
<evidence type="ECO:0000256" key="23">
    <source>
        <dbReference type="ARBA" id="ARBA00033406"/>
    </source>
</evidence>
<keyword evidence="12 25" id="KW-0548">Nucleotidyltransferase</keyword>
<evidence type="ECO:0000256" key="21">
    <source>
        <dbReference type="ARBA" id="ARBA00032396"/>
    </source>
</evidence>
<comment type="catalytic activity">
    <reaction evidence="1">
        <text>a 1,2-diacyl-sn-glycero-3-phosphate + CTP + H(+) = a CDP-1,2-diacyl-sn-glycerol + diphosphate</text>
        <dbReference type="Rhea" id="RHEA:16229"/>
        <dbReference type="ChEBI" id="CHEBI:15378"/>
        <dbReference type="ChEBI" id="CHEBI:33019"/>
        <dbReference type="ChEBI" id="CHEBI:37563"/>
        <dbReference type="ChEBI" id="CHEBI:58332"/>
        <dbReference type="ChEBI" id="CHEBI:58608"/>
        <dbReference type="EC" id="2.7.7.41"/>
    </reaction>
</comment>
<dbReference type="EMBL" id="CP064936">
    <property type="protein sequence ID" value="QPZ99910.1"/>
    <property type="molecule type" value="Genomic_DNA"/>
</dbReference>
<evidence type="ECO:0000313" key="26">
    <source>
        <dbReference type="Proteomes" id="UP000595224"/>
    </source>
</evidence>
<evidence type="ECO:0000256" key="4">
    <source>
        <dbReference type="ARBA" id="ARBA00005189"/>
    </source>
</evidence>